<dbReference type="Proteomes" id="UP000001660">
    <property type="component" value="Chromosome"/>
</dbReference>
<evidence type="ECO:0000313" key="1">
    <source>
        <dbReference type="EMBL" id="CBK40969.1"/>
    </source>
</evidence>
<gene>
    <name evidence="1" type="ORF">NIDE1212</name>
</gene>
<dbReference type="STRING" id="330214.NIDE1212"/>
<keyword evidence="2" id="KW-1185">Reference proteome</keyword>
<proteinExistence type="predicted"/>
<dbReference type="AlphaFoldDB" id="D8PCL0"/>
<sequence>MSRLRRSRTLWRRVRKEGEVAQKFGNNRWVQEGFLDNRRQGTVVGRMTFAVLGAVDFYLVGDCRGEIAGKVIRFKNSRFVDEDLAGQVLGDVEIPQIGDASLISFDPHPHLVPHPYIEWFSMRKNHYRIELVPEDAWIATEEELAAVDSVSVEIRERLAPQYGRKAASADESEWV</sequence>
<organism evidence="1 2">
    <name type="scientific">Nitrospira defluvii</name>
    <dbReference type="NCBI Taxonomy" id="330214"/>
    <lineage>
        <taxon>Bacteria</taxon>
        <taxon>Pseudomonadati</taxon>
        <taxon>Nitrospirota</taxon>
        <taxon>Nitrospiria</taxon>
        <taxon>Nitrospirales</taxon>
        <taxon>Nitrospiraceae</taxon>
        <taxon>Nitrospira</taxon>
    </lineage>
</organism>
<dbReference type="KEGG" id="nde:NIDE1212"/>
<dbReference type="EMBL" id="FP929003">
    <property type="protein sequence ID" value="CBK40969.1"/>
    <property type="molecule type" value="Genomic_DNA"/>
</dbReference>
<evidence type="ECO:0000313" key="2">
    <source>
        <dbReference type="Proteomes" id="UP000001660"/>
    </source>
</evidence>
<dbReference type="HOGENOM" id="CLU_1529871_0_0_0"/>
<reference evidence="1 2" key="1">
    <citation type="journal article" date="2010" name="Proc. Natl. Acad. Sci. U.S.A.">
        <title>A Nitrospira metagenome illuminates the physiology and evolution of globally important nitrite-oxidizing bacteria.</title>
        <authorList>
            <person name="Lucker S."/>
            <person name="Wagner M."/>
            <person name="Maixner F."/>
            <person name="Pelletier E."/>
            <person name="Koch H."/>
            <person name="Vacherie B."/>
            <person name="Rattei T."/>
            <person name="Sinninghe Damste J."/>
            <person name="Spieck E."/>
            <person name="Le Paslier D."/>
            <person name="Daims H."/>
        </authorList>
    </citation>
    <scope>NUCLEOTIDE SEQUENCE [LARGE SCALE GENOMIC DNA]</scope>
</reference>
<name>D8PCL0_9BACT</name>
<protein>
    <submittedName>
        <fullName evidence="1">Uncharacterized protein</fullName>
    </submittedName>
</protein>
<accession>D8PCL0</accession>